<comment type="caution">
    <text evidence="3">The sequence shown here is derived from an EMBL/GenBank/DDBJ whole genome shotgun (WGS) entry which is preliminary data.</text>
</comment>
<reference evidence="3 4" key="1">
    <citation type="journal article" date="2019" name="Int. J. Syst. Evol. Microbiol.">
        <title>The Global Catalogue of Microorganisms (GCM) 10K type strain sequencing project: providing services to taxonomists for standard genome sequencing and annotation.</title>
        <authorList>
            <consortium name="The Broad Institute Genomics Platform"/>
            <consortium name="The Broad Institute Genome Sequencing Center for Infectious Disease"/>
            <person name="Wu L."/>
            <person name="Ma J."/>
        </authorList>
    </citation>
    <scope>NUCLEOTIDE SEQUENCE [LARGE SCALE GENOMIC DNA]</scope>
    <source>
        <strain evidence="3 4">JCM 10303</strain>
    </source>
</reference>
<dbReference type="Proteomes" id="UP001500729">
    <property type="component" value="Unassembled WGS sequence"/>
</dbReference>
<organism evidence="3 4">
    <name type="scientific">Saccharopolyspora erythraea</name>
    <name type="common">Streptomyces erythraeus</name>
    <dbReference type="NCBI Taxonomy" id="1836"/>
    <lineage>
        <taxon>Bacteria</taxon>
        <taxon>Bacillati</taxon>
        <taxon>Actinomycetota</taxon>
        <taxon>Actinomycetes</taxon>
        <taxon>Pseudonocardiales</taxon>
        <taxon>Pseudonocardiaceae</taxon>
        <taxon>Saccharopolyspora</taxon>
    </lineage>
</organism>
<feature type="signal peptide" evidence="2">
    <location>
        <begin position="1"/>
        <end position="27"/>
    </location>
</feature>
<dbReference type="EMBL" id="BAAAGS010000014">
    <property type="protein sequence ID" value="GAA0525119.1"/>
    <property type="molecule type" value="Genomic_DNA"/>
</dbReference>
<evidence type="ECO:0000256" key="1">
    <source>
        <dbReference type="SAM" id="MobiDB-lite"/>
    </source>
</evidence>
<sequence length="93" mass="10014">MRTVCRALIAGSLSVPLLLGASSAAMAAGNDGWRWHDHWAVQDQFNATSQSNFAINSARPIQVNVGSDGNVQPTRIHNNQWNDNGTLQAQSAK</sequence>
<proteinExistence type="predicted"/>
<name>A0ABN1CSL3_SACER</name>
<keyword evidence="2" id="KW-0732">Signal</keyword>
<evidence type="ECO:0000256" key="2">
    <source>
        <dbReference type="SAM" id="SignalP"/>
    </source>
</evidence>
<accession>A0ABN1CSL3</accession>
<gene>
    <name evidence="3" type="ORF">GCM10009533_25630</name>
</gene>
<protein>
    <recommendedName>
        <fullName evidence="5">Secreted protein</fullName>
    </recommendedName>
</protein>
<evidence type="ECO:0008006" key="5">
    <source>
        <dbReference type="Google" id="ProtNLM"/>
    </source>
</evidence>
<evidence type="ECO:0000313" key="3">
    <source>
        <dbReference type="EMBL" id="GAA0525119.1"/>
    </source>
</evidence>
<feature type="chain" id="PRO_5045355579" description="Secreted protein" evidence="2">
    <location>
        <begin position="28"/>
        <end position="93"/>
    </location>
</feature>
<feature type="region of interest" description="Disordered" evidence="1">
    <location>
        <begin position="65"/>
        <end position="93"/>
    </location>
</feature>
<keyword evidence="4" id="KW-1185">Reference proteome</keyword>
<evidence type="ECO:0000313" key="4">
    <source>
        <dbReference type="Proteomes" id="UP001500729"/>
    </source>
</evidence>